<gene>
    <name evidence="6" type="ORF">CSSPJE1EN2_LOCUS5175</name>
</gene>
<dbReference type="InterPro" id="IPR016024">
    <property type="entry name" value="ARM-type_fold"/>
</dbReference>
<reference evidence="6" key="1">
    <citation type="submission" date="2024-03" db="EMBL/GenBank/DDBJ databases">
        <authorList>
            <consortium name="ELIXIR-Norway"/>
            <consortium name="Elixir Norway"/>
        </authorList>
    </citation>
    <scope>NUCLEOTIDE SEQUENCE</scope>
</reference>
<comment type="similarity">
    <text evidence="2">Belongs to the RIX1/PELP1 family.</text>
</comment>
<dbReference type="PANTHER" id="PTHR34105:SF1">
    <property type="entry name" value="PROLINE-, GLUTAMIC ACID- AND LEUCINE-RICH PROTEIN 1"/>
    <property type="match status" value="1"/>
</dbReference>
<organism evidence="6 7">
    <name type="scientific">Sphagnum jensenii</name>
    <dbReference type="NCBI Taxonomy" id="128206"/>
    <lineage>
        <taxon>Eukaryota</taxon>
        <taxon>Viridiplantae</taxon>
        <taxon>Streptophyta</taxon>
        <taxon>Embryophyta</taxon>
        <taxon>Bryophyta</taxon>
        <taxon>Sphagnophytina</taxon>
        <taxon>Sphagnopsida</taxon>
        <taxon>Sphagnales</taxon>
        <taxon>Sphagnaceae</taxon>
        <taxon>Sphagnum</taxon>
    </lineage>
</organism>
<dbReference type="Proteomes" id="UP001497522">
    <property type="component" value="Chromosome 12"/>
</dbReference>
<evidence type="ECO:0000256" key="1">
    <source>
        <dbReference type="ARBA" id="ARBA00004123"/>
    </source>
</evidence>
<evidence type="ECO:0000256" key="3">
    <source>
        <dbReference type="ARBA" id="ARBA00023242"/>
    </source>
</evidence>
<dbReference type="PANTHER" id="PTHR34105">
    <property type="entry name" value="PROLINE-, GLUTAMIC ACID- AND LEUCINE-RICH PROTEIN 1"/>
    <property type="match status" value="1"/>
</dbReference>
<comment type="subcellular location">
    <subcellularLocation>
        <location evidence="1">Nucleus</location>
    </subcellularLocation>
</comment>
<dbReference type="EMBL" id="OZ023713">
    <property type="protein sequence ID" value="CAK9862180.1"/>
    <property type="molecule type" value="Genomic_DNA"/>
</dbReference>
<evidence type="ECO:0000256" key="2">
    <source>
        <dbReference type="ARBA" id="ARBA00010511"/>
    </source>
</evidence>
<dbReference type="InterPro" id="IPR011989">
    <property type="entry name" value="ARM-like"/>
</dbReference>
<dbReference type="Pfam" id="PF08167">
    <property type="entry name" value="RIX1"/>
    <property type="match status" value="1"/>
</dbReference>
<accession>A0ABP1AI07</accession>
<keyword evidence="7" id="KW-1185">Reference proteome</keyword>
<name>A0ABP1AI07_9BRYO</name>
<proteinExistence type="inferred from homology"/>
<sequence>MVFEDALVSSMHDQALRQRLLQMIMNTHLPDDKQLPRAPAQLSLAVASIRQHHLLCESLAVAGGAGAAGSAGGHFLQGGNKKASDASKAAIDAWMDRLLNLLSSTVAENRWAGVCLLGVTCQECTRQRFLESYSLWFSKLLLPLKQPTDPIFVRATACASLTDLLVRLGGLIEYVGVRRDGANLISKLVQPLLQILGDKDSSGIWNEAMDLLCVLLRYFPACLRQQSGNVETLLVVRMMDAECHASLSQKCAKALSLLPKAHGDAGTWSALLRRILIAINAELDFAFLGMEDAGTAEDAVAALLPKGQDPPWPLGGRTVPAHASIQSSKILWQQFILFVSSLLQCCYNLLTSPFPVPVPAPIGPLLALCMRILRVGDSQVSAASPLGPNVMTAHQASLCSELPVLHISALNLLAATLRGVRSQLLPRAADLVRFVTDYFRRCGGLAPILRIKLYSITRHLFVAMGAGMASALAPAVVGNALSDLKGTTSGANILSPKFSRGPHISTPVWVPGSWAGSQSSNHRKRKEAGGMPTGEHPGNGMAEAASSCEGSASAAVQIAALQALEALLTSGGALLPDRWRTEVDAVLASVAMAAATGTISASTSFEEDCSYPEALSGEFQVAAYQALLASLLSPCCHRPPFLAQGLSIFRNGRQEAGTQVAAVCAHALLALEPLIHPRCLPPAGTPAAMAAAMATGRATTSSTLLSHLQRPNKPTSGANPLAPRTAVTGVKVGIPSAPPVKVGQLPMDPWAEVDTWLGYGEDFGEDDGLFYSENDGILVEDGGHVGSLTLEKDYRDQNAGVGSSPPYTCVVPSPVDSSPKRDMLQDFIMPSIVRNEREARPVIAPLDDPSAILGVQKDLMQSERDTEMCLDMEEKALTSSGFDVSISTYLPATGDAFSFSHAAAADMGSDSDSDGPLPPIIEGDPEPDSD</sequence>
<keyword evidence="3" id="KW-0539">Nucleus</keyword>
<dbReference type="Gene3D" id="1.25.10.10">
    <property type="entry name" value="Leucine-rich Repeat Variant"/>
    <property type="match status" value="1"/>
</dbReference>
<evidence type="ECO:0000256" key="4">
    <source>
        <dbReference type="SAM" id="MobiDB-lite"/>
    </source>
</evidence>
<feature type="region of interest" description="Disordered" evidence="4">
    <location>
        <begin position="513"/>
        <end position="545"/>
    </location>
</feature>
<evidence type="ECO:0000313" key="6">
    <source>
        <dbReference type="EMBL" id="CAK9862180.1"/>
    </source>
</evidence>
<feature type="domain" description="Pre-rRNA-processing protein RIX1 N-terminal" evidence="5">
    <location>
        <begin position="37"/>
        <end position="240"/>
    </location>
</feature>
<dbReference type="InterPro" id="IPR012583">
    <property type="entry name" value="RIX1_N"/>
</dbReference>
<protein>
    <recommendedName>
        <fullName evidence="5">Pre-rRNA-processing protein RIX1 N-terminal domain-containing protein</fullName>
    </recommendedName>
</protein>
<evidence type="ECO:0000313" key="7">
    <source>
        <dbReference type="Proteomes" id="UP001497522"/>
    </source>
</evidence>
<feature type="region of interest" description="Disordered" evidence="4">
    <location>
        <begin position="904"/>
        <end position="930"/>
    </location>
</feature>
<evidence type="ECO:0000259" key="5">
    <source>
        <dbReference type="Pfam" id="PF08167"/>
    </source>
</evidence>
<dbReference type="SUPFAM" id="SSF48371">
    <property type="entry name" value="ARM repeat"/>
    <property type="match status" value="1"/>
</dbReference>